<feature type="compositionally biased region" description="Basic and acidic residues" evidence="1">
    <location>
        <begin position="19"/>
        <end position="32"/>
    </location>
</feature>
<reference evidence="3" key="1">
    <citation type="submission" date="2024-04" db="EMBL/GenBank/DDBJ databases">
        <title>Salinicola lusitanus LLJ914,a marine bacterium isolated from the Okinawa Trough.</title>
        <authorList>
            <person name="Li J."/>
        </authorList>
    </citation>
    <scope>NUCLEOTIDE SEQUENCE [LARGE SCALE GENOMIC DNA]</scope>
</reference>
<sequence>MVDEENGNQSRYQMLRQAEPTKSEPNVHHDETGQFMLSTEIRQEKNAQDNPQNGSDEVENEKREQADVGVLDALELAFSFEEGFSEGATFCGLGIEGVDVNEQTHNHGAEQKRTCDVWSQCKFLDVNAGERVLAPEGLLQEQLWLYLMH</sequence>
<evidence type="ECO:0000313" key="3">
    <source>
        <dbReference type="Proteomes" id="UP001460270"/>
    </source>
</evidence>
<comment type="caution">
    <text evidence="2">The sequence shown here is derived from an EMBL/GenBank/DDBJ whole genome shotgun (WGS) entry which is preliminary data.</text>
</comment>
<protein>
    <submittedName>
        <fullName evidence="2">Uncharacterized protein</fullName>
    </submittedName>
</protein>
<dbReference type="Proteomes" id="UP001460270">
    <property type="component" value="Unassembled WGS sequence"/>
</dbReference>
<name>A0AAW0P670_9GOBI</name>
<keyword evidence="3" id="KW-1185">Reference proteome</keyword>
<accession>A0AAW0P670</accession>
<organism evidence="2 3">
    <name type="scientific">Mugilogobius chulae</name>
    <name type="common">yellowstripe goby</name>
    <dbReference type="NCBI Taxonomy" id="88201"/>
    <lineage>
        <taxon>Eukaryota</taxon>
        <taxon>Metazoa</taxon>
        <taxon>Chordata</taxon>
        <taxon>Craniata</taxon>
        <taxon>Vertebrata</taxon>
        <taxon>Euteleostomi</taxon>
        <taxon>Actinopterygii</taxon>
        <taxon>Neopterygii</taxon>
        <taxon>Teleostei</taxon>
        <taxon>Neoteleostei</taxon>
        <taxon>Acanthomorphata</taxon>
        <taxon>Gobiaria</taxon>
        <taxon>Gobiiformes</taxon>
        <taxon>Gobioidei</taxon>
        <taxon>Gobiidae</taxon>
        <taxon>Gobionellinae</taxon>
        <taxon>Mugilogobius</taxon>
    </lineage>
</organism>
<gene>
    <name evidence="2" type="ORF">WMY93_015105</name>
</gene>
<dbReference type="AlphaFoldDB" id="A0AAW0P670"/>
<evidence type="ECO:0000313" key="2">
    <source>
        <dbReference type="EMBL" id="KAK7910421.1"/>
    </source>
</evidence>
<feature type="region of interest" description="Disordered" evidence="1">
    <location>
        <begin position="1"/>
        <end position="66"/>
    </location>
</feature>
<evidence type="ECO:0000256" key="1">
    <source>
        <dbReference type="SAM" id="MobiDB-lite"/>
    </source>
</evidence>
<proteinExistence type="predicted"/>
<dbReference type="EMBL" id="JBBPFD010000010">
    <property type="protein sequence ID" value="KAK7910421.1"/>
    <property type="molecule type" value="Genomic_DNA"/>
</dbReference>